<accession>A0AAV5ATI5</accession>
<evidence type="ECO:0000313" key="3">
    <source>
        <dbReference type="Proteomes" id="UP001207736"/>
    </source>
</evidence>
<protein>
    <submittedName>
        <fullName evidence="1">Uncharacterized protein</fullName>
    </submittedName>
</protein>
<dbReference type="RefSeq" id="WP_264845180.1">
    <property type="nucleotide sequence ID" value="NZ_BPMA01000006.1"/>
</dbReference>
<evidence type="ECO:0000313" key="2">
    <source>
        <dbReference type="EMBL" id="GJM52942.1"/>
    </source>
</evidence>
<evidence type="ECO:0000313" key="1">
    <source>
        <dbReference type="EMBL" id="GJM49575.1"/>
    </source>
</evidence>
<dbReference type="Proteomes" id="UP001208692">
    <property type="component" value="Unassembled WGS sequence"/>
</dbReference>
<comment type="caution">
    <text evidence="1">The sequence shown here is derived from an EMBL/GenBank/DDBJ whole genome shotgun (WGS) entry which is preliminary data.</text>
</comment>
<organism evidence="1 3">
    <name type="scientific">Capnocytophaga catalasegens</name>
    <dbReference type="NCBI Taxonomy" id="1004260"/>
    <lineage>
        <taxon>Bacteria</taxon>
        <taxon>Pseudomonadati</taxon>
        <taxon>Bacteroidota</taxon>
        <taxon>Flavobacteriia</taxon>
        <taxon>Flavobacteriales</taxon>
        <taxon>Flavobacteriaceae</taxon>
        <taxon>Capnocytophaga</taxon>
    </lineage>
</organism>
<reference evidence="1 4" key="1">
    <citation type="submission" date="2021-11" db="EMBL/GenBank/DDBJ databases">
        <title>Draft genome sequence of Capnocytophaga sp. strain KC07075 isolated from cat oral cavity.</title>
        <authorList>
            <person name="Suzuki M."/>
            <person name="Imaoka K."/>
            <person name="Kimura M."/>
            <person name="Morikawa S."/>
            <person name="Maeda K."/>
        </authorList>
    </citation>
    <scope>NUCLEOTIDE SEQUENCE</scope>
    <source>
        <strain evidence="1">KC07075</strain>
        <strain evidence="2 4">KC07079</strain>
    </source>
</reference>
<dbReference type="AlphaFoldDB" id="A0AAV5ATI5"/>
<proteinExistence type="predicted"/>
<keyword evidence="4" id="KW-1185">Reference proteome</keyword>
<dbReference type="EMBL" id="BQKB01000022">
    <property type="protein sequence ID" value="GJM52942.1"/>
    <property type="molecule type" value="Genomic_DNA"/>
</dbReference>
<name>A0AAV5ATI5_9FLAO</name>
<sequence length="58" mass="6734">MALQKEIWLDQLMNSFYPETSFLNFTVDFSAFVDNDKLNMTEVGVDPEVLINNNTYPI</sequence>
<gene>
    <name evidence="1" type="ORF">RCZ15_05500</name>
    <name evidence="2" type="ORF">RCZ16_12590</name>
</gene>
<evidence type="ECO:0000313" key="4">
    <source>
        <dbReference type="Proteomes" id="UP001208692"/>
    </source>
</evidence>
<dbReference type="EMBL" id="BQKA01000011">
    <property type="protein sequence ID" value="GJM49575.1"/>
    <property type="molecule type" value="Genomic_DNA"/>
</dbReference>
<dbReference type="Proteomes" id="UP001207736">
    <property type="component" value="Unassembled WGS sequence"/>
</dbReference>